<dbReference type="CDD" id="cd00082">
    <property type="entry name" value="HisKA"/>
    <property type="match status" value="1"/>
</dbReference>
<dbReference type="Gene3D" id="3.30.565.10">
    <property type="entry name" value="Histidine kinase-like ATPase, C-terminal domain"/>
    <property type="match status" value="1"/>
</dbReference>
<dbReference type="Gene3D" id="3.40.50.2300">
    <property type="match status" value="1"/>
</dbReference>
<feature type="compositionally biased region" description="Basic residues" evidence="8">
    <location>
        <begin position="324"/>
        <end position="340"/>
    </location>
</feature>
<feature type="domain" description="Response regulatory" evidence="10">
    <location>
        <begin position="26"/>
        <end position="143"/>
    </location>
</feature>
<reference evidence="11 12" key="1">
    <citation type="submission" date="2006-04" db="EMBL/GenBank/DDBJ databases">
        <authorList>
            <person name="Nierman W.C."/>
        </authorList>
    </citation>
    <scope>NUCLEOTIDE SEQUENCE [LARGE SCALE GENOMIC DNA]</scope>
    <source>
        <strain evidence="11 12">DW4/3-1</strain>
    </source>
</reference>
<feature type="compositionally biased region" description="Low complexity" evidence="8">
    <location>
        <begin position="418"/>
        <end position="435"/>
    </location>
</feature>
<dbReference type="PATRIC" id="fig|378806.16.peg.7446"/>
<dbReference type="SUPFAM" id="SSF55874">
    <property type="entry name" value="ATPase domain of HSP90 chaperone/DNA topoisomerase II/histidine kinase"/>
    <property type="match status" value="1"/>
</dbReference>
<dbReference type="InterPro" id="IPR001789">
    <property type="entry name" value="Sig_transdc_resp-reg_receiver"/>
</dbReference>
<dbReference type="Gene3D" id="1.10.287.130">
    <property type="match status" value="1"/>
</dbReference>
<proteinExistence type="predicted"/>
<comment type="caution">
    <text evidence="11">The sequence shown here is derived from an EMBL/GenBank/DDBJ whole genome shotgun (WGS) entry which is preliminary data.</text>
</comment>
<dbReference type="Proteomes" id="UP000032702">
    <property type="component" value="Unassembled WGS sequence"/>
</dbReference>
<keyword evidence="5" id="KW-0418">Kinase</keyword>
<feature type="domain" description="Histidine kinase" evidence="9">
    <location>
        <begin position="172"/>
        <end position="320"/>
    </location>
</feature>
<dbReference type="SMART" id="SM00388">
    <property type="entry name" value="HisKA"/>
    <property type="match status" value="1"/>
</dbReference>
<dbReference type="PANTHER" id="PTHR43547:SF2">
    <property type="entry name" value="HYBRID SIGNAL TRANSDUCTION HISTIDINE KINASE C"/>
    <property type="match status" value="1"/>
</dbReference>
<evidence type="ECO:0000259" key="10">
    <source>
        <dbReference type="PROSITE" id="PS50110"/>
    </source>
</evidence>
<dbReference type="SUPFAM" id="SSF47384">
    <property type="entry name" value="Homodimeric domain of signal transducing histidine kinase"/>
    <property type="match status" value="1"/>
</dbReference>
<dbReference type="InterPro" id="IPR036097">
    <property type="entry name" value="HisK_dim/P_sf"/>
</dbReference>
<name>Q098H2_STIAD</name>
<evidence type="ECO:0000259" key="9">
    <source>
        <dbReference type="PROSITE" id="PS50109"/>
    </source>
</evidence>
<dbReference type="GO" id="GO:0000155">
    <property type="term" value="F:phosphorelay sensor kinase activity"/>
    <property type="evidence" value="ECO:0007669"/>
    <property type="project" value="InterPro"/>
</dbReference>
<dbReference type="AlphaFoldDB" id="Q098H2"/>
<evidence type="ECO:0000256" key="6">
    <source>
        <dbReference type="ARBA" id="ARBA00023012"/>
    </source>
</evidence>
<evidence type="ECO:0000313" key="12">
    <source>
        <dbReference type="Proteomes" id="UP000032702"/>
    </source>
</evidence>
<dbReference type="InterPro" id="IPR003661">
    <property type="entry name" value="HisK_dim/P_dom"/>
</dbReference>
<dbReference type="PANTHER" id="PTHR43547">
    <property type="entry name" value="TWO-COMPONENT HISTIDINE KINASE"/>
    <property type="match status" value="1"/>
</dbReference>
<dbReference type="PROSITE" id="PS50109">
    <property type="entry name" value="HIS_KIN"/>
    <property type="match status" value="1"/>
</dbReference>
<evidence type="ECO:0000256" key="3">
    <source>
        <dbReference type="ARBA" id="ARBA00022553"/>
    </source>
</evidence>
<evidence type="ECO:0000256" key="1">
    <source>
        <dbReference type="ARBA" id="ARBA00000085"/>
    </source>
</evidence>
<evidence type="ECO:0000256" key="4">
    <source>
        <dbReference type="ARBA" id="ARBA00022679"/>
    </source>
</evidence>
<feature type="compositionally biased region" description="Basic residues" evidence="8">
    <location>
        <begin position="369"/>
        <end position="378"/>
    </location>
</feature>
<keyword evidence="4" id="KW-0808">Transferase</keyword>
<dbReference type="SUPFAM" id="SSF52172">
    <property type="entry name" value="CheY-like"/>
    <property type="match status" value="1"/>
</dbReference>
<feature type="compositionally biased region" description="Pro residues" evidence="8">
    <location>
        <begin position="408"/>
        <end position="417"/>
    </location>
</feature>
<evidence type="ECO:0000313" key="11">
    <source>
        <dbReference type="EMBL" id="EAU68124.1"/>
    </source>
</evidence>
<dbReference type="EC" id="2.7.13.3" evidence="2"/>
<accession>Q098H2</accession>
<gene>
    <name evidence="11" type="ORF">STIAU_2712</name>
</gene>
<comment type="catalytic activity">
    <reaction evidence="1">
        <text>ATP + protein L-histidine = ADP + protein N-phospho-L-histidine.</text>
        <dbReference type="EC" id="2.7.13.3"/>
    </reaction>
</comment>
<dbReference type="EMBL" id="AAMD01000021">
    <property type="protein sequence ID" value="EAU68124.1"/>
    <property type="molecule type" value="Genomic_DNA"/>
</dbReference>
<dbReference type="Pfam" id="PF00512">
    <property type="entry name" value="HisKA"/>
    <property type="match status" value="1"/>
</dbReference>
<dbReference type="FunFam" id="1.10.287.130:FF:000001">
    <property type="entry name" value="Two-component sensor histidine kinase"/>
    <property type="match status" value="1"/>
</dbReference>
<dbReference type="InterPro" id="IPR036890">
    <property type="entry name" value="HATPase_C_sf"/>
</dbReference>
<organism evidence="11 12">
    <name type="scientific">Stigmatella aurantiaca (strain DW4/3-1)</name>
    <dbReference type="NCBI Taxonomy" id="378806"/>
    <lineage>
        <taxon>Bacteria</taxon>
        <taxon>Pseudomonadati</taxon>
        <taxon>Myxococcota</taxon>
        <taxon>Myxococcia</taxon>
        <taxon>Myxococcales</taxon>
        <taxon>Cystobacterineae</taxon>
        <taxon>Archangiaceae</taxon>
        <taxon>Stigmatella</taxon>
    </lineage>
</organism>
<keyword evidence="6" id="KW-0902">Two-component regulatory system</keyword>
<feature type="compositionally biased region" description="Gly residues" evidence="8">
    <location>
        <begin position="436"/>
        <end position="465"/>
    </location>
</feature>
<keyword evidence="3 7" id="KW-0597">Phosphoprotein</keyword>
<dbReference type="PROSITE" id="PS50110">
    <property type="entry name" value="RESPONSE_REGULATORY"/>
    <property type="match status" value="1"/>
</dbReference>
<dbReference type="InterPro" id="IPR011006">
    <property type="entry name" value="CheY-like_superfamily"/>
</dbReference>
<evidence type="ECO:0000256" key="8">
    <source>
        <dbReference type="SAM" id="MobiDB-lite"/>
    </source>
</evidence>
<dbReference type="SMART" id="SM00448">
    <property type="entry name" value="REC"/>
    <property type="match status" value="1"/>
</dbReference>
<feature type="region of interest" description="Disordered" evidence="8">
    <location>
        <begin position="310"/>
        <end position="519"/>
    </location>
</feature>
<evidence type="ECO:0000256" key="2">
    <source>
        <dbReference type="ARBA" id="ARBA00012438"/>
    </source>
</evidence>
<protein>
    <recommendedName>
        <fullName evidence="2">histidine kinase</fullName>
        <ecNumber evidence="2">2.7.13.3</ecNumber>
    </recommendedName>
</protein>
<dbReference type="InterPro" id="IPR005467">
    <property type="entry name" value="His_kinase_dom"/>
</dbReference>
<evidence type="ECO:0000256" key="5">
    <source>
        <dbReference type="ARBA" id="ARBA00022777"/>
    </source>
</evidence>
<sequence>MPWPRRGLGPGSMKRRRAVAEPFKATILNVNDDSASRYVASRILEMGGYRVIEASTGQEALKLAAQHRPDLVILDVQLPDILGYEVASRLRASPDTASISVLHTSATFVTPDKRVQGLDAGADGYLTQPFEPAELIATVRSLLRLRHAERELRVRADQLTAADRRKDEFLAMLAHELRNPLAAIMTAIGILERKPTDDVKEARMRAIIQRQTHHLARLVDDLLDVSRITRGKVELRRERMDTLSVLQQVLSLIRPTAEGRGLSLESHLPGTPLWVEGDSTRLEQIFMNLLDNAAKYTDAGGHITVHASQEGVGRERPGGGAHPGHGHRHPQPQAARHLRAVRPGGRVPGALPGRPRHRADPGAQPGGAARRHHWRHQRWTGPRQRVRGEAARGPSPLPPVRQAAAPHRPLPPPPHPPGGRQLGRAPGAQGPAGAVGAPGAGRSGRDGGSGPGAGGPSGLGPGGHRTAGAGWIPRGEGAEGAGGPEHPPGGHHGLRRPRGSLAGASGGVRPPHGQAGEAG</sequence>
<feature type="modified residue" description="4-aspartylphosphate" evidence="7">
    <location>
        <position position="75"/>
    </location>
</feature>
<evidence type="ECO:0000256" key="7">
    <source>
        <dbReference type="PROSITE-ProRule" id="PRU00169"/>
    </source>
</evidence>
<dbReference type="Pfam" id="PF00072">
    <property type="entry name" value="Response_reg"/>
    <property type="match status" value="1"/>
</dbReference>